<evidence type="ECO:0000256" key="1">
    <source>
        <dbReference type="ARBA" id="ARBA00006484"/>
    </source>
</evidence>
<evidence type="ECO:0000313" key="4">
    <source>
        <dbReference type="EMBL" id="SEP74095.1"/>
    </source>
</evidence>
<evidence type="ECO:0000313" key="3">
    <source>
        <dbReference type="EMBL" id="SDT93977.1"/>
    </source>
</evidence>
<evidence type="ECO:0000313" key="7">
    <source>
        <dbReference type="Proteomes" id="UP000182882"/>
    </source>
</evidence>
<dbReference type="InterPro" id="IPR036291">
    <property type="entry name" value="NAD(P)-bd_dom_sf"/>
</dbReference>
<dbReference type="OrthoDB" id="9790785at2"/>
<comment type="similarity">
    <text evidence="1">Belongs to the short-chain dehydrogenases/reductases (SDR) family.</text>
</comment>
<reference evidence="5 8" key="3">
    <citation type="submission" date="2017-09" db="EMBL/GenBank/DDBJ databases">
        <authorList>
            <person name="Ehlers B."/>
            <person name="Leendertz F.H."/>
        </authorList>
    </citation>
    <scope>NUCLEOTIDE SEQUENCE [LARGE SCALE GENOMIC DNA]</scope>
    <source>
        <strain evidence="5 8">Nm42</strain>
    </source>
</reference>
<dbReference type="STRING" id="44577.ATY38_01005"/>
<dbReference type="PRINTS" id="PR00081">
    <property type="entry name" value="GDHRDH"/>
</dbReference>
<dbReference type="PANTHER" id="PTHR42901:SF1">
    <property type="entry name" value="ALCOHOL DEHYDROGENASE"/>
    <property type="match status" value="1"/>
</dbReference>
<gene>
    <name evidence="3" type="ORF">SAMN05216406_11241</name>
    <name evidence="4" type="ORF">SAMN05421510_100353</name>
    <name evidence="5" type="ORF">SAMN06297164_0644</name>
</gene>
<organism evidence="5 8">
    <name type="scientific">Nitrosomonas ureae</name>
    <dbReference type="NCBI Taxonomy" id="44577"/>
    <lineage>
        <taxon>Bacteria</taxon>
        <taxon>Pseudomonadati</taxon>
        <taxon>Pseudomonadota</taxon>
        <taxon>Betaproteobacteria</taxon>
        <taxon>Nitrosomonadales</taxon>
        <taxon>Nitrosomonadaceae</taxon>
        <taxon>Nitrosomonas</taxon>
    </lineage>
</organism>
<dbReference type="EMBL" id="FNLN01000012">
    <property type="protein sequence ID" value="SDT93977.1"/>
    <property type="molecule type" value="Genomic_DNA"/>
</dbReference>
<dbReference type="Gene3D" id="3.40.50.720">
    <property type="entry name" value="NAD(P)-binding Rossmann-like Domain"/>
    <property type="match status" value="1"/>
</dbReference>
<dbReference type="AlphaFoldDB" id="A0A0S3AFH7"/>
<dbReference type="SUPFAM" id="SSF51735">
    <property type="entry name" value="NAD(P)-binding Rossmann-fold domains"/>
    <property type="match status" value="1"/>
</dbReference>
<dbReference type="RefSeq" id="WP_062557652.1">
    <property type="nucleotide sequence ID" value="NZ_CP013341.1"/>
</dbReference>
<evidence type="ECO:0000313" key="6">
    <source>
        <dbReference type="Proteomes" id="UP000181998"/>
    </source>
</evidence>
<accession>A0A0S3AFH7</accession>
<keyword evidence="7" id="KW-1185">Reference proteome</keyword>
<dbReference type="GO" id="GO:0016491">
    <property type="term" value="F:oxidoreductase activity"/>
    <property type="evidence" value="ECO:0007669"/>
    <property type="project" value="UniProtKB-KW"/>
</dbReference>
<dbReference type="KEGG" id="nur:ATY38_01005"/>
<dbReference type="NCBIfam" id="NF006509">
    <property type="entry name" value="PRK08945.1"/>
    <property type="match status" value="1"/>
</dbReference>
<name>A0A0S3AFH7_9PROT</name>
<evidence type="ECO:0000313" key="5">
    <source>
        <dbReference type="EMBL" id="SOD16587.1"/>
    </source>
</evidence>
<dbReference type="EMBL" id="OCMU01000001">
    <property type="protein sequence ID" value="SOD16587.1"/>
    <property type="molecule type" value="Genomic_DNA"/>
</dbReference>
<dbReference type="Pfam" id="PF00106">
    <property type="entry name" value="adh_short"/>
    <property type="match status" value="1"/>
</dbReference>
<dbReference type="InterPro" id="IPR002347">
    <property type="entry name" value="SDR_fam"/>
</dbReference>
<evidence type="ECO:0000256" key="2">
    <source>
        <dbReference type="ARBA" id="ARBA00023002"/>
    </source>
</evidence>
<keyword evidence="2" id="KW-0560">Oxidoreductase</keyword>
<dbReference type="Proteomes" id="UP000181998">
    <property type="component" value="Unassembled WGS sequence"/>
</dbReference>
<dbReference type="Proteomes" id="UP000182882">
    <property type="component" value="Unassembled WGS sequence"/>
</dbReference>
<evidence type="ECO:0000313" key="8">
    <source>
        <dbReference type="Proteomes" id="UP000219335"/>
    </source>
</evidence>
<reference evidence="7" key="2">
    <citation type="submission" date="2016-10" db="EMBL/GenBank/DDBJ databases">
        <authorList>
            <person name="Varghese N."/>
            <person name="Submissions S."/>
        </authorList>
    </citation>
    <scope>NUCLEOTIDE SEQUENCE [LARGE SCALE GENOMIC DNA]</scope>
    <source>
        <strain evidence="7">Nm10</strain>
    </source>
</reference>
<dbReference type="PANTHER" id="PTHR42901">
    <property type="entry name" value="ALCOHOL DEHYDROGENASE"/>
    <property type="match status" value="1"/>
</dbReference>
<protein>
    <submittedName>
        <fullName evidence="5">NAD(P)-dependent dehydrogenase, short-chain alcohol dehydrogenase family</fullName>
    </submittedName>
</protein>
<dbReference type="EMBL" id="FOFX01000003">
    <property type="protein sequence ID" value="SEP74095.1"/>
    <property type="molecule type" value="Genomic_DNA"/>
</dbReference>
<dbReference type="Proteomes" id="UP000219335">
    <property type="component" value="Unassembled WGS sequence"/>
</dbReference>
<sequence length="248" mass="27071">MDKLENYSAPQDLLKDRVILVTGAGQGLGRAAALSYASHGATVILHGRKVKKLENVYDEIETIGKAQALIYPLDLERAEEKDFFALAHAIAQQLGRLDGILHNAAYLPGLSPLEHQTTEQWHALLQVNLIAPFALTKACLPLLKISPDASIIMTSSTQGHNPSAYWGGFAVAKAGLEALVKIQADEWSQTSNLRINTVIPGLVNSPQRVITHPGEIKQKMRQPDELMAVYLYLMGLDSKEISGQTILC</sequence>
<proteinExistence type="inferred from homology"/>
<reference evidence="3 6" key="1">
    <citation type="submission" date="2016-10" db="EMBL/GenBank/DDBJ databases">
        <authorList>
            <person name="de Groot N.N."/>
        </authorList>
    </citation>
    <scope>NUCLEOTIDE SEQUENCE [LARGE SCALE GENOMIC DNA]</scope>
    <source>
        <strain evidence="3">Nm10</strain>
        <strain evidence="4 6">Nm9</strain>
    </source>
</reference>